<evidence type="ECO:0000256" key="16">
    <source>
        <dbReference type="SAM" id="SignalP"/>
    </source>
</evidence>
<evidence type="ECO:0000256" key="15">
    <source>
        <dbReference type="ARBA" id="ARBA00047174"/>
    </source>
</evidence>
<evidence type="ECO:0000256" key="4">
    <source>
        <dbReference type="ARBA" id="ARBA00022723"/>
    </source>
</evidence>
<dbReference type="InterPro" id="IPR049892">
    <property type="entry name" value="AA9"/>
</dbReference>
<dbReference type="PANTHER" id="PTHR33353">
    <property type="entry name" value="PUTATIVE (AFU_ORTHOLOGUE AFUA_1G12560)-RELATED"/>
    <property type="match status" value="1"/>
</dbReference>
<keyword evidence="8" id="KW-0186">Copper</keyword>
<keyword evidence="11" id="KW-0119">Carbohydrate metabolism</keyword>
<name>A0AAJ0B7C4_9PEZI</name>
<accession>A0AAJ0B7C4</accession>
<dbReference type="CDD" id="cd21175">
    <property type="entry name" value="LPMO_AA9"/>
    <property type="match status" value="1"/>
</dbReference>
<dbReference type="GO" id="GO:0046872">
    <property type="term" value="F:metal ion binding"/>
    <property type="evidence" value="ECO:0007669"/>
    <property type="project" value="UniProtKB-KW"/>
</dbReference>
<dbReference type="Pfam" id="PF03443">
    <property type="entry name" value="AA9"/>
    <property type="match status" value="1"/>
</dbReference>
<dbReference type="Gene3D" id="2.70.50.70">
    <property type="match status" value="1"/>
</dbReference>
<dbReference type="InterPro" id="IPR005103">
    <property type="entry name" value="AA9_LPMO"/>
</dbReference>
<dbReference type="GO" id="GO:0030245">
    <property type="term" value="P:cellulose catabolic process"/>
    <property type="evidence" value="ECO:0007669"/>
    <property type="project" value="UniProtKB-KW"/>
</dbReference>
<dbReference type="EC" id="1.14.99.56" evidence="15"/>
<evidence type="ECO:0000256" key="12">
    <source>
        <dbReference type="ARBA" id="ARBA00023326"/>
    </source>
</evidence>
<keyword evidence="10" id="KW-1015">Disulfide bond</keyword>
<keyword evidence="7" id="KW-0560">Oxidoreductase</keyword>
<comment type="caution">
    <text evidence="18">The sequence shown here is derived from an EMBL/GenBank/DDBJ whole genome shotgun (WGS) entry which is preliminary data.</text>
</comment>
<protein>
    <recommendedName>
        <fullName evidence="15">lytic cellulose monooxygenase (C4-dehydrogenating)</fullName>
        <ecNumber evidence="15">1.14.99.56</ecNumber>
    </recommendedName>
</protein>
<feature type="domain" description="Auxiliary Activity family 9 catalytic" evidence="17">
    <location>
        <begin position="18"/>
        <end position="224"/>
    </location>
</feature>
<evidence type="ECO:0000256" key="13">
    <source>
        <dbReference type="ARBA" id="ARBA00044502"/>
    </source>
</evidence>
<keyword evidence="3" id="KW-0964">Secreted</keyword>
<evidence type="ECO:0000259" key="17">
    <source>
        <dbReference type="Pfam" id="PF03443"/>
    </source>
</evidence>
<dbReference type="GO" id="GO:0005576">
    <property type="term" value="C:extracellular region"/>
    <property type="evidence" value="ECO:0007669"/>
    <property type="project" value="UniProtKB-SubCell"/>
</dbReference>
<keyword evidence="12" id="KW-0624">Polysaccharide degradation</keyword>
<evidence type="ECO:0000256" key="3">
    <source>
        <dbReference type="ARBA" id="ARBA00022525"/>
    </source>
</evidence>
<dbReference type="AlphaFoldDB" id="A0AAJ0B7C4"/>
<evidence type="ECO:0000313" key="18">
    <source>
        <dbReference type="EMBL" id="KAK1753016.1"/>
    </source>
</evidence>
<evidence type="ECO:0000256" key="10">
    <source>
        <dbReference type="ARBA" id="ARBA00023157"/>
    </source>
</evidence>
<feature type="signal peptide" evidence="16">
    <location>
        <begin position="1"/>
        <end position="17"/>
    </location>
</feature>
<organism evidence="18 19">
    <name type="scientific">Echria macrotheca</name>
    <dbReference type="NCBI Taxonomy" id="438768"/>
    <lineage>
        <taxon>Eukaryota</taxon>
        <taxon>Fungi</taxon>
        <taxon>Dikarya</taxon>
        <taxon>Ascomycota</taxon>
        <taxon>Pezizomycotina</taxon>
        <taxon>Sordariomycetes</taxon>
        <taxon>Sordariomycetidae</taxon>
        <taxon>Sordariales</taxon>
        <taxon>Schizotheciaceae</taxon>
        <taxon>Echria</taxon>
    </lineage>
</organism>
<evidence type="ECO:0000256" key="7">
    <source>
        <dbReference type="ARBA" id="ARBA00023002"/>
    </source>
</evidence>
<keyword evidence="5 16" id="KW-0732">Signal</keyword>
<keyword evidence="6" id="KW-0136">Cellulose degradation</keyword>
<sequence>MKLSTSLAVLAAAGAHAHYTFPSTITNGVRDPDWTTVRMTENRYSHGPVTDVTSAAMTCYELNPGTGASKTLSVAAGSNVTFAVDTNIGHPGPLQFYLAKVPSGKTAATFDGKGAVWFKIYQDGPTGLGTQSIKWAADGKTEVSVKIPTCVENGEYLLRVEHIGLHSAASIGGAQLYISCAQLSVTGGTGGIKVPGGLVSFPGAYKATDPGIQFQLYWPIPTSYVNPGPAVATC</sequence>
<keyword evidence="9" id="KW-0503">Monooxygenase</keyword>
<reference evidence="18" key="1">
    <citation type="submission" date="2023-06" db="EMBL/GenBank/DDBJ databases">
        <title>Genome-scale phylogeny and comparative genomics of the fungal order Sordariales.</title>
        <authorList>
            <consortium name="Lawrence Berkeley National Laboratory"/>
            <person name="Hensen N."/>
            <person name="Bonometti L."/>
            <person name="Westerberg I."/>
            <person name="Brannstrom I.O."/>
            <person name="Guillou S."/>
            <person name="Cros-Aarteil S."/>
            <person name="Calhoun S."/>
            <person name="Haridas S."/>
            <person name="Kuo A."/>
            <person name="Mondo S."/>
            <person name="Pangilinan J."/>
            <person name="Riley R."/>
            <person name="Labutti K."/>
            <person name="Andreopoulos B."/>
            <person name="Lipzen A."/>
            <person name="Chen C."/>
            <person name="Yanf M."/>
            <person name="Daum C."/>
            <person name="Ng V."/>
            <person name="Clum A."/>
            <person name="Steindorff A."/>
            <person name="Ohm R."/>
            <person name="Martin F."/>
            <person name="Silar P."/>
            <person name="Natvig D."/>
            <person name="Lalanne C."/>
            <person name="Gautier V."/>
            <person name="Ament-Velasquez S.L."/>
            <person name="Kruys A."/>
            <person name="Hutchinson M.I."/>
            <person name="Powell A.J."/>
            <person name="Barry K."/>
            <person name="Miller A.N."/>
            <person name="Grigoriev I.V."/>
            <person name="Debuchy R."/>
            <person name="Gladieux P."/>
            <person name="Thoren M.H."/>
            <person name="Johannesson H."/>
        </authorList>
    </citation>
    <scope>NUCLEOTIDE SEQUENCE</scope>
    <source>
        <strain evidence="18">PSN4</strain>
    </source>
</reference>
<keyword evidence="18" id="KW-0378">Hydrolase</keyword>
<keyword evidence="4" id="KW-0479">Metal-binding</keyword>
<keyword evidence="19" id="KW-1185">Reference proteome</keyword>
<evidence type="ECO:0000256" key="5">
    <source>
        <dbReference type="ARBA" id="ARBA00022729"/>
    </source>
</evidence>
<feature type="chain" id="PRO_5042590098" description="lytic cellulose monooxygenase (C4-dehydrogenating)" evidence="16">
    <location>
        <begin position="18"/>
        <end position="234"/>
    </location>
</feature>
<proteinExistence type="inferred from homology"/>
<evidence type="ECO:0000256" key="1">
    <source>
        <dbReference type="ARBA" id="ARBA00001973"/>
    </source>
</evidence>
<evidence type="ECO:0000256" key="9">
    <source>
        <dbReference type="ARBA" id="ARBA00023033"/>
    </source>
</evidence>
<dbReference type="Proteomes" id="UP001239445">
    <property type="component" value="Unassembled WGS sequence"/>
</dbReference>
<comment type="subcellular location">
    <subcellularLocation>
        <location evidence="2">Secreted</location>
    </subcellularLocation>
</comment>
<evidence type="ECO:0000256" key="8">
    <source>
        <dbReference type="ARBA" id="ARBA00023008"/>
    </source>
</evidence>
<dbReference type="EMBL" id="MU839838">
    <property type="protein sequence ID" value="KAK1753016.1"/>
    <property type="molecule type" value="Genomic_DNA"/>
</dbReference>
<dbReference type="GO" id="GO:0016787">
    <property type="term" value="F:hydrolase activity"/>
    <property type="evidence" value="ECO:0007669"/>
    <property type="project" value="UniProtKB-KW"/>
</dbReference>
<dbReference type="GO" id="GO:0004497">
    <property type="term" value="F:monooxygenase activity"/>
    <property type="evidence" value="ECO:0007669"/>
    <property type="project" value="UniProtKB-KW"/>
</dbReference>
<evidence type="ECO:0000256" key="14">
    <source>
        <dbReference type="ARBA" id="ARBA00045077"/>
    </source>
</evidence>
<gene>
    <name evidence="18" type="ORF">QBC47DRAFT_431289</name>
</gene>
<evidence type="ECO:0000256" key="6">
    <source>
        <dbReference type="ARBA" id="ARBA00023001"/>
    </source>
</evidence>
<comment type="cofactor">
    <cofactor evidence="1">
        <name>Cu(2+)</name>
        <dbReference type="ChEBI" id="CHEBI:29036"/>
    </cofactor>
</comment>
<dbReference type="PANTHER" id="PTHR33353:SF10">
    <property type="entry name" value="ENDO-BETA-1,4-GLUCANASE D"/>
    <property type="match status" value="1"/>
</dbReference>
<evidence type="ECO:0000256" key="2">
    <source>
        <dbReference type="ARBA" id="ARBA00004613"/>
    </source>
</evidence>
<evidence type="ECO:0000313" key="19">
    <source>
        <dbReference type="Proteomes" id="UP001239445"/>
    </source>
</evidence>
<comment type="catalytic activity">
    <reaction evidence="14">
        <text>[(1-&gt;4)-beta-D-glucosyl]n+m + reduced acceptor + O2 = 4-dehydro-beta-D-glucosyl-[(1-&gt;4)-beta-D-glucosyl]n-1 + [(1-&gt;4)-beta-D-glucosyl]m + acceptor + H2O.</text>
        <dbReference type="EC" id="1.14.99.56"/>
    </reaction>
</comment>
<evidence type="ECO:0000256" key="11">
    <source>
        <dbReference type="ARBA" id="ARBA00023277"/>
    </source>
</evidence>
<comment type="similarity">
    <text evidence="13">Belongs to the polysaccharide monooxygenase AA9 family.</text>
</comment>